<evidence type="ECO:0000313" key="3">
    <source>
        <dbReference type="Proteomes" id="UP000323144"/>
    </source>
</evidence>
<feature type="domain" description="YprB ribonuclease H-like" evidence="1">
    <location>
        <begin position="93"/>
        <end position="220"/>
    </location>
</feature>
<dbReference type="Proteomes" id="UP000323144">
    <property type="component" value="Chromosome"/>
</dbReference>
<keyword evidence="3" id="KW-1185">Reference proteome</keyword>
<evidence type="ECO:0000259" key="1">
    <source>
        <dbReference type="Pfam" id="PF13482"/>
    </source>
</evidence>
<accession>A0A5B9Y474</accession>
<proteinExistence type="predicted"/>
<protein>
    <recommendedName>
        <fullName evidence="1">YprB ribonuclease H-like domain-containing protein</fullName>
    </recommendedName>
</protein>
<dbReference type="RefSeq" id="WP_166508344.1">
    <property type="nucleotide sequence ID" value="NZ_CP043026.1"/>
</dbReference>
<dbReference type="AlphaFoldDB" id="A0A5B9Y474"/>
<evidence type="ECO:0000313" key="2">
    <source>
        <dbReference type="EMBL" id="QEH61968.1"/>
    </source>
</evidence>
<sequence length="244" mass="29223">MNNNNNNNKKYKKASKIYFEFQNIYWNYKKICNFFSKISSYEKIILLDIEAFWWEDSKKVQSSDDFRIPFLIGKQNIVLSDGVLKLGVYKSFSFYKNITKSNVMENEEKLKNDFFEDINFDEKCAYIYLGGRMEKNFLKNLNNKKNVWCKDLYEVLDDAKLEKTQLLKNRDILTFGRRKMNIDGKDVRIMAMNDILHNTSKHLENIIKYNEMELRNAANFIVSMHKKINQNFKKILVQFIDNNI</sequence>
<organism evidence="2 3">
    <name type="scientific">Spiroplasma chinense</name>
    <dbReference type="NCBI Taxonomy" id="216932"/>
    <lineage>
        <taxon>Bacteria</taxon>
        <taxon>Bacillati</taxon>
        <taxon>Mycoplasmatota</taxon>
        <taxon>Mollicutes</taxon>
        <taxon>Entomoplasmatales</taxon>
        <taxon>Spiroplasmataceae</taxon>
        <taxon>Spiroplasma</taxon>
    </lineage>
</organism>
<dbReference type="EMBL" id="CP043026">
    <property type="protein sequence ID" value="QEH61968.1"/>
    <property type="molecule type" value="Genomic_DNA"/>
</dbReference>
<dbReference type="KEGG" id="schi:SCHIN_v1c07730"/>
<reference evidence="2 3" key="1">
    <citation type="submission" date="2019-08" db="EMBL/GenBank/DDBJ databases">
        <title>Complete genome sequence of Spiroplasma chinense CCH (DSM 19755).</title>
        <authorList>
            <person name="Shen H.-Y."/>
            <person name="Lin Y.-C."/>
            <person name="Chou L."/>
            <person name="Kuo C.-H."/>
        </authorList>
    </citation>
    <scope>NUCLEOTIDE SEQUENCE [LARGE SCALE GENOMIC DNA]</scope>
    <source>
        <strain evidence="2 3">CCH</strain>
    </source>
</reference>
<dbReference type="Pfam" id="PF13482">
    <property type="entry name" value="RNase_H_2"/>
    <property type="match status" value="1"/>
</dbReference>
<dbReference type="InterPro" id="IPR038720">
    <property type="entry name" value="YprB_RNase_H-like_dom"/>
</dbReference>
<gene>
    <name evidence="2" type="ORF">SCHIN_v1c07730</name>
</gene>
<name>A0A5B9Y474_9MOLU</name>